<dbReference type="HOGENOM" id="CLU_3307896_0_0_3"/>
<dbReference type="AlphaFoldDB" id="B4VK11"/>
<evidence type="ECO:0000313" key="1">
    <source>
        <dbReference type="EMBL" id="EDX70686.1"/>
    </source>
</evidence>
<organism evidence="8 9">
    <name type="scientific">Coleofasciculus chthonoplastes PCC 7420</name>
    <dbReference type="NCBI Taxonomy" id="118168"/>
    <lineage>
        <taxon>Bacteria</taxon>
        <taxon>Bacillati</taxon>
        <taxon>Cyanobacteriota</taxon>
        <taxon>Cyanophyceae</taxon>
        <taxon>Coleofasciculales</taxon>
        <taxon>Coleofasciculaceae</taxon>
        <taxon>Coleofasciculus</taxon>
    </lineage>
</organism>
<evidence type="ECO:0000313" key="6">
    <source>
        <dbReference type="EMBL" id="EDX77299.1"/>
    </source>
</evidence>
<evidence type="ECO:0000313" key="2">
    <source>
        <dbReference type="EMBL" id="EDX71214.1"/>
    </source>
</evidence>
<evidence type="ECO:0000313" key="4">
    <source>
        <dbReference type="EMBL" id="EDX75595.1"/>
    </source>
</evidence>
<dbReference type="EMBL" id="DS989872">
    <property type="protein sequence ID" value="EDX71469.1"/>
    <property type="molecule type" value="Genomic_DNA"/>
</dbReference>
<dbReference type="EMBL" id="DS989875">
    <property type="protein sequence ID" value="EDX71214.1"/>
    <property type="molecule type" value="Genomic_DNA"/>
</dbReference>
<keyword evidence="9" id="KW-1185">Reference proteome</keyword>
<dbReference type="EMBL" id="DS989884">
    <property type="protein sequence ID" value="EDX70686.1"/>
    <property type="molecule type" value="Genomic_DNA"/>
</dbReference>
<evidence type="ECO:0000313" key="3">
    <source>
        <dbReference type="EMBL" id="EDX71469.1"/>
    </source>
</evidence>
<evidence type="ECO:0000313" key="9">
    <source>
        <dbReference type="Proteomes" id="UP000003835"/>
    </source>
</evidence>
<proteinExistence type="predicted"/>
<sequence>MLLNTIMLKENWDDTSSNRTNYILAMPFRYSLVHRGSNP</sequence>
<reference evidence="8 9" key="1">
    <citation type="submission" date="2008-07" db="EMBL/GenBank/DDBJ databases">
        <authorList>
            <person name="Tandeau de Marsac N."/>
            <person name="Ferriera S."/>
            <person name="Johnson J."/>
            <person name="Kravitz S."/>
            <person name="Beeson K."/>
            <person name="Sutton G."/>
            <person name="Rogers Y.-H."/>
            <person name="Friedman R."/>
            <person name="Frazier M."/>
            <person name="Venter J.C."/>
        </authorList>
    </citation>
    <scope>NUCLEOTIDE SEQUENCE [LARGE SCALE GENOMIC DNA]</scope>
    <source>
        <strain evidence="8 9">PCC 7420</strain>
    </source>
</reference>
<protein>
    <submittedName>
        <fullName evidence="8">Uncharacterized protein</fullName>
    </submittedName>
</protein>
<evidence type="ECO:0000313" key="8">
    <source>
        <dbReference type="EMBL" id="EDX77694.1"/>
    </source>
</evidence>
<name>B4VK11_9CYAN</name>
<dbReference type="Proteomes" id="UP000003835">
    <property type="component" value="Unassembled WGS sequence"/>
</dbReference>
<dbReference type="EMBL" id="DS989844">
    <property type="protein sequence ID" value="EDX77299.1"/>
    <property type="molecule type" value="Genomic_DNA"/>
</dbReference>
<dbReference type="EMBL" id="DS989846">
    <property type="protein sequence ID" value="EDX76431.1"/>
    <property type="molecule type" value="Genomic_DNA"/>
</dbReference>
<evidence type="ECO:0000313" key="5">
    <source>
        <dbReference type="EMBL" id="EDX76431.1"/>
    </source>
</evidence>
<dbReference type="EMBL" id="DS989849">
    <property type="protein sequence ID" value="EDX75595.1"/>
    <property type="molecule type" value="Genomic_DNA"/>
</dbReference>
<gene>
    <name evidence="4" type="ORF">MC7420_1513</name>
    <name evidence="2" type="ORF">MC7420_2775</name>
    <name evidence="8" type="ORF">MC7420_3018</name>
    <name evidence="3" type="ORF">MC7420_35</name>
    <name evidence="6" type="ORF">MC7420_436</name>
    <name evidence="5" type="ORF">MC7420_4687</name>
    <name evidence="1" type="ORF">MC7420_5314</name>
    <name evidence="7" type="ORF">MC7420_633</name>
</gene>
<accession>B4VK11</accession>
<dbReference type="EMBL" id="DS989843">
    <property type="protein sequence ID" value="EDX77694.1"/>
    <property type="molecule type" value="Genomic_DNA"/>
</dbReference>
<dbReference type="EMBL" id="DS989844">
    <property type="protein sequence ID" value="EDX77496.1"/>
    <property type="molecule type" value="Genomic_DNA"/>
</dbReference>
<evidence type="ECO:0000313" key="7">
    <source>
        <dbReference type="EMBL" id="EDX77496.1"/>
    </source>
</evidence>